<dbReference type="STRING" id="545696.HOLDEFILI_02546"/>
<dbReference type="Pfam" id="PF00754">
    <property type="entry name" value="F5_F8_type_C"/>
    <property type="match status" value="1"/>
</dbReference>
<dbReference type="Gene3D" id="2.60.120.260">
    <property type="entry name" value="Galactose-binding domain-like"/>
    <property type="match status" value="2"/>
</dbReference>
<keyword evidence="4 10" id="KW-0732">Signal</keyword>
<dbReference type="InterPro" id="IPR038081">
    <property type="entry name" value="CalX-like_sf"/>
</dbReference>
<evidence type="ECO:0000256" key="10">
    <source>
        <dbReference type="SAM" id="SignalP"/>
    </source>
</evidence>
<dbReference type="Pfam" id="PF01120">
    <property type="entry name" value="Alpha_L_fucos"/>
    <property type="match status" value="1"/>
</dbReference>
<dbReference type="eggNOG" id="COG5492">
    <property type="taxonomic scope" value="Bacteria"/>
</dbReference>
<evidence type="ECO:0000313" key="12">
    <source>
        <dbReference type="EMBL" id="EEF67308.1"/>
    </source>
</evidence>
<dbReference type="Pfam" id="PF02368">
    <property type="entry name" value="Big_2"/>
    <property type="match status" value="1"/>
</dbReference>
<dbReference type="InterPro" id="IPR003343">
    <property type="entry name" value="Big_2"/>
</dbReference>
<comment type="subcellular location">
    <subcellularLocation>
        <location evidence="1">Cell envelope</location>
    </subcellularLocation>
</comment>
<evidence type="ECO:0000259" key="11">
    <source>
        <dbReference type="PROSITE" id="PS50022"/>
    </source>
</evidence>
<dbReference type="Pfam" id="PF09479">
    <property type="entry name" value="Flg_new"/>
    <property type="match status" value="1"/>
</dbReference>
<dbReference type="InterPro" id="IPR017853">
    <property type="entry name" value="GH"/>
</dbReference>
<dbReference type="Proteomes" id="UP000005950">
    <property type="component" value="Unassembled WGS sequence"/>
</dbReference>
<dbReference type="InterPro" id="IPR008964">
    <property type="entry name" value="Invasin/intimin_cell_adhesion"/>
</dbReference>
<dbReference type="CDD" id="cd00413">
    <property type="entry name" value="Glyco_hydrolase_16"/>
    <property type="match status" value="1"/>
</dbReference>
<organism evidence="12 13">
    <name type="scientific">Holdemania filiformis DSM 12042</name>
    <dbReference type="NCBI Taxonomy" id="545696"/>
    <lineage>
        <taxon>Bacteria</taxon>
        <taxon>Bacillati</taxon>
        <taxon>Bacillota</taxon>
        <taxon>Erysipelotrichia</taxon>
        <taxon>Erysipelotrichales</taxon>
        <taxon>Erysipelotrichaceae</taxon>
        <taxon>Holdemania</taxon>
    </lineage>
</organism>
<feature type="region of interest" description="Disordered" evidence="9">
    <location>
        <begin position="2275"/>
        <end position="2294"/>
    </location>
</feature>
<dbReference type="PANTHER" id="PTHR10030:SF37">
    <property type="entry name" value="ALPHA-L-FUCOSIDASE-RELATED"/>
    <property type="match status" value="1"/>
</dbReference>
<dbReference type="SUPFAM" id="SSF49785">
    <property type="entry name" value="Galactose-binding domain-like"/>
    <property type="match status" value="1"/>
</dbReference>
<dbReference type="GO" id="GO:0007154">
    <property type="term" value="P:cell communication"/>
    <property type="evidence" value="ECO:0007669"/>
    <property type="project" value="InterPro"/>
</dbReference>
<dbReference type="EMBL" id="ACCF01000145">
    <property type="protein sequence ID" value="EEF67308.1"/>
    <property type="molecule type" value="Genomic_DNA"/>
</dbReference>
<keyword evidence="7" id="KW-0106">Calcium</keyword>
<dbReference type="NCBIfam" id="TIGR02543">
    <property type="entry name" value="List_Bact_rpt"/>
    <property type="match status" value="1"/>
</dbReference>
<dbReference type="InterPro" id="IPR013320">
    <property type="entry name" value="ConA-like_dom_sf"/>
</dbReference>
<dbReference type="InterPro" id="IPR057739">
    <property type="entry name" value="Glyco_hydro_29_N"/>
</dbReference>
<dbReference type="Gene3D" id="2.60.120.200">
    <property type="match status" value="2"/>
</dbReference>
<feature type="compositionally biased region" description="Polar residues" evidence="9">
    <location>
        <begin position="28"/>
        <end position="44"/>
    </location>
</feature>
<feature type="compositionally biased region" description="Acidic residues" evidence="9">
    <location>
        <begin position="45"/>
        <end position="58"/>
    </location>
</feature>
<comment type="caution">
    <text evidence="12">The sequence shown here is derived from an EMBL/GenBank/DDBJ whole genome shotgun (WGS) entry which is preliminary data.</text>
</comment>
<dbReference type="SUPFAM" id="SSF49373">
    <property type="entry name" value="Invasin/intimin cell-adhesion fragments"/>
    <property type="match status" value="1"/>
</dbReference>
<dbReference type="HOGENOM" id="CLU_229840_0_0_9"/>
<dbReference type="Gene3D" id="2.60.40.4270">
    <property type="entry name" value="Listeria-Bacteroides repeat domain"/>
    <property type="match status" value="1"/>
</dbReference>
<gene>
    <name evidence="12" type="ORF">HOLDEFILI_02546</name>
</gene>
<dbReference type="InterPro" id="IPR008979">
    <property type="entry name" value="Galactose-bd-like_sf"/>
</dbReference>
<dbReference type="InterPro" id="IPR003644">
    <property type="entry name" value="Calx_beta"/>
</dbReference>
<dbReference type="GO" id="GO:0016139">
    <property type="term" value="P:glycoside catabolic process"/>
    <property type="evidence" value="ECO:0007669"/>
    <property type="project" value="TreeGrafter"/>
</dbReference>
<sequence>MKKLISLLTAAVMIFTVMVPSSSGAIHAESLNSPTRQNETQVQNVDEEQSEEKTEESETPGSAEPDEKLEESSPTEPSEGMETPLPPEAAESTPTPLPTEPGTENKIPVQPKAAVKEKQGINEPALQADADFFDDFGDTAGSEINLDYWGYLEGDKAIVQRDPEATDAQNGKGYSFYTDGTNKLFIEHKFENNIRGKISVDFYDDGTDQTGRMAQVNLTGIANKENKGKSFIIGLGINQNQTTQGWSNSNYCARIAEDGRFIDTQIARTKGWHTFTMEVSEQGTELSIDGTAVDASGIPGSDLVTSFNAIQLGDKWASGGETYFDNIRLENMTIVDVDAEEAAKHDASARTIKVGGISIPEFDAETLEYLWEYPAGSALPEVAAEANNEKAKVEIEQATEATPKATITITAIDGSTVRTYTITFKEAAQEIEKEWSATFDEDDPKMKWELLDSRGQYFEVTDEQAHDGTHSFVTRGEAAKKSWIFKKFDSAVNGKVSVWFYDTMGDNGKESFQQVNIWAPFSKVTEQPAIAGLGTDGKTNYAIRLGTSAGYAQSKVKRTRGWHEFVFDLTSGSDANFYIDGTLVHTTDAITSIGALQMGDIWSTSKATAYYDDVKITEISLGVSGIRLDQEEADIVCGETLQLNATVLPIGTSSEILWTSSNEKIATVDENGLVTANGIMGDATITATTKKGNYTASCVIHTTMSAEQDATLASILIDGKELSSFKPEQLDYTVTVVDTQVPTVTAVAHQKEAVVTITETSEIPGTTTIEVTAKDKVNKQVYTVHFEMLKEAFFDDFSYTDPEDLEKRGNWDVQEGTGRRPGDRTWGWSADNVVLMEDAEDPDNTIVRLKAKTDGTGGENTTQSQIRYYEEKFGAGTYVARVWLYDNVMESEDPEGTGAWNAKDQALSTFFTINRIEGPKWKPYHESDFEYLFNGGWGMGPKTMWFTSWNSYSLETSSEAQRDQSSSTGPSAVGSLDGRWSILTIKLDEDGRTTYYIDGQQKASHANKDEIAGPQSIAFNLWFIGGGQDKKYNGHSRTYWEDVDWVYYTPDTNTTTAEVEEIVTGMKNANIHVFDDIASPDITLNSITVDGQALEGFNNENTEYFIELPEGTKKAPKVEANANNQFSIVTVTSPETLPGATTVYVTSSDLSVTKTYHLNFSVKGNSELAAPLSNFASGSMVKYRDVQLFHPQNADIYYTMDGSTPTTASRKYGGETIRIEKSTNIKAIAAADGKTSPVADFLYTVIPLTPQVVAHPDAAINGSSIMKNGILDTTKLTYDDPVTLELSMPESKQRFYEVPGRTDNYQFYYTTDGSLPTVDQYHPNPSTRLYEGPIEINKTTTVNFIAVLPGVCESYESTQALRSQYSQVKITIKNGLYDIVFDSKGGSNIPSLTKVKAGSLIDKPEDPTKLDFIFDGWYKDEKYTKAWDFTADKVTGDTTLYAKWSRDVTAAPAPYGALPSEQQMRYYEEELAGFVHYGPNTYKGTNGIEWGNDGTYTPDTMQYPDTIDTDQWVETFKNAGFKRLIFTAKHHDGFRLFDTDEFSTAQSKNGKDILALLSASCTKYNMNMGLYLSPWDVFEEKGKSIVYGERGAYGNGSGSTDSSPLDDDYNILYEKHLREIFDNPKYGNNGEFVELWLDGANGSGLKQLYDFPVWLDIAKGSNGVQDTRDEMIVYGPPYVSGKDAAWCGNEKGEIDPNKPSTMTPGTGPTEPIPDPAAESEWVVWEGDFSIRPGWFYHPNENGKVKTGEYLLDRYMQTVGQGGIMLLNIPPNRNGLIDDIDVENLNEFARLREETFGEGKNLARGSNVTATSEKVRSERFSASNLVDGDYDTYWTMADEERQGTVIIDLGQPKTFDVVELQEYIPLGQRIDAYQVEVFVNGQWQEFSKGTVVGYRKMSTNQPVKTDKLRITVSSENAVPVLNSINLYKLPVAAEKGEPVPAGLKYIDDCKMTVGTPSTNYQSDAWYQNNKETKLNLVHNDYTALSQNGYKDVTFTGSKFYIRGAWNSNGSDLRITIDNGEPLVVDMTSGKSSDPRHPYPGDNQGAIVYSSEDLEYGQHTVRIEAEDKSGQDKSVLIDALIYNDEPTGSFEFEDVGSVDFNEGEQVKVNVTRLGDVSQAAEINVASYPGTAVHGEDFKQETVTLKFAVGERTKTAVFETYDNSKVEENQFFYLELEPVNAKTPASYNMSLIVNLIDNDGEVPGQAHKIIIDSNVKNGKISVNQSEAFAGDEISITVTPDAGYELVQDSLKVNGQVIVGNSFVMPGEDVILTAEFTKIPEPTTPPESSDNTPSYDDGGPFIKDVCGNVFDRWGNKIYSAPACEVSGGYQVPNTGVR</sequence>
<evidence type="ECO:0000256" key="4">
    <source>
        <dbReference type="ARBA" id="ARBA00022729"/>
    </source>
</evidence>
<feature type="domain" description="F5/8 type C" evidence="11">
    <location>
        <begin position="1790"/>
        <end position="1928"/>
    </location>
</feature>
<feature type="compositionally biased region" description="Low complexity" evidence="9">
    <location>
        <begin position="88"/>
        <end position="104"/>
    </location>
</feature>
<dbReference type="SUPFAM" id="SSF49899">
    <property type="entry name" value="Concanavalin A-like lectins/glucanases"/>
    <property type="match status" value="1"/>
</dbReference>
<comment type="similarity">
    <text evidence="2">Belongs to the glycosyl hydrolase 29 family.</text>
</comment>
<evidence type="ECO:0000256" key="8">
    <source>
        <dbReference type="ARBA" id="ARBA00023295"/>
    </source>
</evidence>
<dbReference type="eggNOG" id="COG3291">
    <property type="taxonomic scope" value="Bacteria"/>
</dbReference>
<dbReference type="GO" id="GO:0006004">
    <property type="term" value="P:fucose metabolic process"/>
    <property type="evidence" value="ECO:0007669"/>
    <property type="project" value="TreeGrafter"/>
</dbReference>
<evidence type="ECO:0000256" key="7">
    <source>
        <dbReference type="ARBA" id="ARBA00022837"/>
    </source>
</evidence>
<dbReference type="Pfam" id="PF13290">
    <property type="entry name" value="CHB_HEX_C_1"/>
    <property type="match status" value="2"/>
</dbReference>
<keyword evidence="5" id="KW-0677">Repeat</keyword>
<proteinExistence type="inferred from homology"/>
<dbReference type="Pfam" id="PF18998">
    <property type="entry name" value="Flg_new_2"/>
    <property type="match status" value="1"/>
</dbReference>
<dbReference type="InterPro" id="IPR000933">
    <property type="entry name" value="Glyco_hydro_29"/>
</dbReference>
<dbReference type="GO" id="GO:0030313">
    <property type="term" value="C:cell envelope"/>
    <property type="evidence" value="ECO:0007669"/>
    <property type="project" value="UniProtKB-SubCell"/>
</dbReference>
<evidence type="ECO:0000256" key="6">
    <source>
        <dbReference type="ARBA" id="ARBA00022801"/>
    </source>
</evidence>
<feature type="region of interest" description="Disordered" evidence="9">
    <location>
        <begin position="28"/>
        <end position="108"/>
    </location>
</feature>
<dbReference type="Gene3D" id="2.60.40.2030">
    <property type="match status" value="1"/>
</dbReference>
<dbReference type="Gene3D" id="2.60.40.1080">
    <property type="match status" value="1"/>
</dbReference>
<evidence type="ECO:0000256" key="3">
    <source>
        <dbReference type="ARBA" id="ARBA00012662"/>
    </source>
</evidence>
<dbReference type="eggNOG" id="COG2273">
    <property type="taxonomic scope" value="Bacteria"/>
</dbReference>
<keyword evidence="8" id="KW-0326">Glycosidase</keyword>
<dbReference type="eggNOG" id="COG3669">
    <property type="taxonomic scope" value="Bacteria"/>
</dbReference>
<dbReference type="SMART" id="SM00812">
    <property type="entry name" value="Alpha_L_fucos"/>
    <property type="match status" value="1"/>
</dbReference>
<dbReference type="OrthoDB" id="107551at2"/>
<dbReference type="PANTHER" id="PTHR10030">
    <property type="entry name" value="ALPHA-L-FUCOSIDASE"/>
    <property type="match status" value="1"/>
</dbReference>
<evidence type="ECO:0000256" key="9">
    <source>
        <dbReference type="SAM" id="MobiDB-lite"/>
    </source>
</evidence>
<dbReference type="SUPFAM" id="SSF51445">
    <property type="entry name" value="(Trans)glycosidases"/>
    <property type="match status" value="1"/>
</dbReference>
<dbReference type="Gene3D" id="3.20.20.80">
    <property type="entry name" value="Glycosidases"/>
    <property type="match status" value="1"/>
</dbReference>
<evidence type="ECO:0000313" key="13">
    <source>
        <dbReference type="Proteomes" id="UP000005950"/>
    </source>
</evidence>
<dbReference type="GO" id="GO:0004560">
    <property type="term" value="F:alpha-L-fucosidase activity"/>
    <property type="evidence" value="ECO:0007669"/>
    <property type="project" value="InterPro"/>
</dbReference>
<reference evidence="12 13" key="2">
    <citation type="submission" date="2009-02" db="EMBL/GenBank/DDBJ databases">
        <title>Draft genome sequence of Holdemania filiformis DSM 12042.</title>
        <authorList>
            <person name="Sudarsanam P."/>
            <person name="Ley R."/>
            <person name="Guruge J."/>
            <person name="Turnbaugh P.J."/>
            <person name="Mahowald M."/>
            <person name="Liep D."/>
            <person name="Gordon J."/>
        </authorList>
    </citation>
    <scope>NUCLEOTIDE SEQUENCE [LARGE SCALE GENOMIC DNA]</scope>
    <source>
        <strain evidence="12 13">DSM 12042</strain>
    </source>
</reference>
<dbReference type="GO" id="GO:0016020">
    <property type="term" value="C:membrane"/>
    <property type="evidence" value="ECO:0007669"/>
    <property type="project" value="InterPro"/>
</dbReference>
<protein>
    <recommendedName>
        <fullName evidence="3">alpha-L-fucosidase</fullName>
        <ecNumber evidence="3">3.2.1.51</ecNumber>
    </recommendedName>
</protein>
<dbReference type="RefSeq" id="WP_006059711.1">
    <property type="nucleotide sequence ID" value="NZ_GG657557.1"/>
</dbReference>
<name>B9Y9N9_9FIRM</name>
<dbReference type="PROSITE" id="PS50022">
    <property type="entry name" value="FA58C_3"/>
    <property type="match status" value="1"/>
</dbReference>
<dbReference type="InterPro" id="IPR042229">
    <property type="entry name" value="Listeria/Bacterioides_rpt_sf"/>
</dbReference>
<evidence type="ECO:0000256" key="5">
    <source>
        <dbReference type="ARBA" id="ARBA00022737"/>
    </source>
</evidence>
<feature type="signal peptide" evidence="10">
    <location>
        <begin position="1"/>
        <end position="28"/>
    </location>
</feature>
<dbReference type="EC" id="3.2.1.51" evidence="3"/>
<dbReference type="GO" id="GO:0005764">
    <property type="term" value="C:lysosome"/>
    <property type="evidence" value="ECO:0007669"/>
    <property type="project" value="TreeGrafter"/>
</dbReference>
<dbReference type="Pfam" id="PF03160">
    <property type="entry name" value="Calx-beta"/>
    <property type="match status" value="1"/>
</dbReference>
<evidence type="ECO:0000256" key="1">
    <source>
        <dbReference type="ARBA" id="ARBA00004196"/>
    </source>
</evidence>
<dbReference type="InterPro" id="IPR000421">
    <property type="entry name" value="FA58C"/>
</dbReference>
<reference evidence="12 13" key="1">
    <citation type="submission" date="2008-12" db="EMBL/GenBank/DDBJ databases">
        <authorList>
            <person name="Fulton L."/>
            <person name="Clifton S."/>
            <person name="Fulton B."/>
            <person name="Xu J."/>
            <person name="Minx P."/>
            <person name="Pepin K.H."/>
            <person name="Johnson M."/>
            <person name="Bhonagiri V."/>
            <person name="Nash W.E."/>
            <person name="Mardis E.R."/>
            <person name="Wilson R.K."/>
        </authorList>
    </citation>
    <scope>NUCLEOTIDE SEQUENCE [LARGE SCALE GENOMIC DNA]</scope>
    <source>
        <strain evidence="12 13">DSM 12042</strain>
    </source>
</reference>
<dbReference type="InterPro" id="IPR013378">
    <property type="entry name" value="InlB-like_B-rpt"/>
</dbReference>
<dbReference type="SMART" id="SM00635">
    <property type="entry name" value="BID_2"/>
    <property type="match status" value="1"/>
</dbReference>
<dbReference type="SUPFAM" id="SSF141072">
    <property type="entry name" value="CalX-like"/>
    <property type="match status" value="1"/>
</dbReference>
<feature type="chain" id="PRO_5038870589" description="alpha-L-fucosidase" evidence="10">
    <location>
        <begin position="29"/>
        <end position="2333"/>
    </location>
</feature>
<accession>B9Y9N9</accession>
<feature type="region of interest" description="Disordered" evidence="9">
    <location>
        <begin position="805"/>
        <end position="824"/>
    </location>
</feature>
<keyword evidence="6" id="KW-0378">Hydrolase</keyword>
<dbReference type="eggNOG" id="COG2755">
    <property type="taxonomic scope" value="Bacteria"/>
</dbReference>
<dbReference type="InterPro" id="IPR059177">
    <property type="entry name" value="GH29D-like_dom"/>
</dbReference>
<dbReference type="InterPro" id="IPR044060">
    <property type="entry name" value="Bacterial_rp_domain"/>
</dbReference>
<evidence type="ECO:0000256" key="2">
    <source>
        <dbReference type="ARBA" id="ARBA00007951"/>
    </source>
</evidence>